<protein>
    <submittedName>
        <fullName evidence="1">Uncharacterized protein</fullName>
    </submittedName>
</protein>
<dbReference type="RefSeq" id="WP_003983339.1">
    <property type="nucleotide sequence ID" value="NZ_CP043497.1"/>
</dbReference>
<accession>A0ABY3Z1V7</accession>
<evidence type="ECO:0000313" key="2">
    <source>
        <dbReference type="Proteomes" id="UP000829494"/>
    </source>
</evidence>
<dbReference type="EMBL" id="CP094298">
    <property type="protein sequence ID" value="UNZ04112.1"/>
    <property type="molecule type" value="Genomic_DNA"/>
</dbReference>
<organism evidence="1 2">
    <name type="scientific">Streptomyces rimosus subsp. rimosus</name>
    <dbReference type="NCBI Taxonomy" id="132474"/>
    <lineage>
        <taxon>Bacteria</taxon>
        <taxon>Bacillati</taxon>
        <taxon>Actinomycetota</taxon>
        <taxon>Actinomycetes</taxon>
        <taxon>Kitasatosporales</taxon>
        <taxon>Streptomycetaceae</taxon>
        <taxon>Streptomyces</taxon>
    </lineage>
</organism>
<evidence type="ECO:0000313" key="1">
    <source>
        <dbReference type="EMBL" id="UNZ04112.1"/>
    </source>
</evidence>
<sequence>MSGGHLVDGGRMARALRASGLPALWADRYPALADPLAGARAAAHVSGSLGRLPVAYRVGAEVALRTSGLVLAMCSATHTAYDRLPGFGRLLAVTDSLALYGGLDGEPDPWTAAS</sequence>
<gene>
    <name evidence="1" type="ORF">SRIMR7_18295</name>
</gene>
<dbReference type="Proteomes" id="UP000829494">
    <property type="component" value="Chromosome"/>
</dbReference>
<reference evidence="1 2" key="1">
    <citation type="submission" date="2022-03" db="EMBL/GenBank/DDBJ databases">
        <title>Complete genome of Streptomyces rimosus ssp. rimosus R7 (=ATCC 10970).</title>
        <authorList>
            <person name="Beganovic S."/>
            <person name="Ruckert C."/>
            <person name="Busche T."/>
            <person name="Kalinowski J."/>
            <person name="Wittmann C."/>
        </authorList>
    </citation>
    <scope>NUCLEOTIDE SEQUENCE [LARGE SCALE GENOMIC DNA]</scope>
    <source>
        <strain evidence="1 2">R7</strain>
    </source>
</reference>
<dbReference type="GeneID" id="66856783"/>
<keyword evidence="2" id="KW-1185">Reference proteome</keyword>
<proteinExistence type="predicted"/>
<name>A0ABY3Z1V7_STRRM</name>